<dbReference type="PROSITE" id="PS50088">
    <property type="entry name" value="ANK_REPEAT"/>
    <property type="match status" value="1"/>
</dbReference>
<feature type="compositionally biased region" description="Low complexity" evidence="5">
    <location>
        <begin position="905"/>
        <end position="914"/>
    </location>
</feature>
<feature type="compositionally biased region" description="Low complexity" evidence="5">
    <location>
        <begin position="158"/>
        <end position="172"/>
    </location>
</feature>
<feature type="compositionally biased region" description="Basic and acidic residues" evidence="5">
    <location>
        <begin position="358"/>
        <end position="377"/>
    </location>
</feature>
<evidence type="ECO:0000256" key="3">
    <source>
        <dbReference type="PROSITE-ProRule" id="PRU00023"/>
    </source>
</evidence>
<feature type="region of interest" description="Disordered" evidence="5">
    <location>
        <begin position="901"/>
        <end position="964"/>
    </location>
</feature>
<evidence type="ECO:0000256" key="4">
    <source>
        <dbReference type="PROSITE-ProRule" id="PRU00175"/>
    </source>
</evidence>
<accession>A0A0G4FF60</accession>
<dbReference type="Pfam" id="PF13920">
    <property type="entry name" value="zf-C3HC4_3"/>
    <property type="match status" value="1"/>
</dbReference>
<reference evidence="7 8" key="1">
    <citation type="submission" date="2014-11" db="EMBL/GenBank/DDBJ databases">
        <authorList>
            <person name="Zhu J."/>
            <person name="Qi W."/>
            <person name="Song R."/>
        </authorList>
    </citation>
    <scope>NUCLEOTIDE SEQUENCE [LARGE SCALE GENOMIC DNA]</scope>
</reference>
<dbReference type="SUPFAM" id="SSF48403">
    <property type="entry name" value="Ankyrin repeat"/>
    <property type="match status" value="1"/>
</dbReference>
<feature type="compositionally biased region" description="Basic and acidic residues" evidence="5">
    <location>
        <begin position="570"/>
        <end position="580"/>
    </location>
</feature>
<dbReference type="InterPro" id="IPR036770">
    <property type="entry name" value="Ankyrin_rpt-contain_sf"/>
</dbReference>
<feature type="compositionally biased region" description="Low complexity" evidence="5">
    <location>
        <begin position="448"/>
        <end position="457"/>
    </location>
</feature>
<feature type="region of interest" description="Disordered" evidence="5">
    <location>
        <begin position="389"/>
        <end position="726"/>
    </location>
</feature>
<sequence length="1158" mass="123896">MASAGPADGGDGDADDVAEEETNGFVLFDEGVVRVEGGRGVGGQNRRRQNRGAPLPDTWFPPGASGASIRLSERILRRTVIDEQHLTDVIHQPGADPNVELWLHHDGDHSSYRAYPLLALCIDNLSDNRVPAIWAADGDVDDDVDAPGCPIVSSCPCGSPLASSSPSCGASSREGRTSMRPTKADEATLLSFYEQLIQRDSTLATETDADNGSNPVHWAAARPPVWSQQFIESYIELLVTKGADITAVDNDGWTPLHAAAAWGSHQAAASLCRRLTAADINRGRPSDTPVTPLAVAAIRLDEVTQQLLQDDTTEQAEKDRLTILIPNLQKTVRVLLQDRLQKMKEHRDKRKGRQATRQAKETPTEAELARQQREADAKMAALIREEEAANKERAAAKEKTGGKKKGKKAGKGQPSAPTPTSTSSPPGDEDDQADSSGAADDAGEDSDALLLASAFAQRAIESQKKAPNAKHQKAADVKTQPAAHPERSTRSPSSPFQPPTPKHKTTHQPSADRLLLSHPSGVSTADQTPREERLPGPSAGSKLGGGRGLGLPAAAPSLFPRPAPPTHRLPLAEELRESAMRRSFVSSSTSHLSPSPRPLPLGADDPFPPLAHGPQHPDGSFPTSSSGHRPSCHRGPPPLVKYPKRVESVAEESVERDGGGDVEDAGADDEDIDTQQERPMSESADTTRPSSRSSGAEPLRPPTKPQQRRGTAGQAGSGVRAVLHSSSVSSAVAASVGAGPALIPAADKNHRPHQDGDDSEDEEEHDEQTQMAIAASLHDATTAAMMLPPSIHMTSGGYASGASAAAAAASLGPLKDAVCRAIEEQRSMERAYGKALERHSSIMERTNELNAAIGALTEATQERPDTLTRDALMALTTAAEVCEFGERVTREGERLDQLYSRACESSRTSSSDTRAGNGSGSLFGRFSSPSAAFDAARNNDRIQRRSRHDEIADEVDSVSSEGQLREMLHSTKAKLRQLEADISTVTEASAAAEAKIQTLQEEHDRLLQIARTGLTEHRLSSLRSPDDVEAFKRDITRARAALRALGKEAIKMEGRLEEREAAAASAAAAPPPPPRPICVICNNSPPTVLFDPCGHLCLCADCWQQWKGRHERAKAEKARLEGACKPVPEEVRRYAVLRCPSCRSAAEKTITAHVQTED</sequence>
<dbReference type="Proteomes" id="UP000041254">
    <property type="component" value="Unassembled WGS sequence"/>
</dbReference>
<dbReference type="InterPro" id="IPR051637">
    <property type="entry name" value="Ank_repeat_dom-contain_49"/>
</dbReference>
<dbReference type="SMART" id="SM00248">
    <property type="entry name" value="ANK"/>
    <property type="match status" value="2"/>
</dbReference>
<evidence type="ECO:0000256" key="1">
    <source>
        <dbReference type="ARBA" id="ARBA00022737"/>
    </source>
</evidence>
<gene>
    <name evidence="7" type="ORF">Vbra_15215</name>
</gene>
<name>A0A0G4FF60_VITBC</name>
<feature type="compositionally biased region" description="Basic and acidic residues" evidence="5">
    <location>
        <begin position="644"/>
        <end position="659"/>
    </location>
</feature>
<dbReference type="VEuPathDB" id="CryptoDB:Vbra_15215"/>
<feature type="region of interest" description="Disordered" evidence="5">
    <location>
        <begin position="37"/>
        <end position="63"/>
    </location>
</feature>
<evidence type="ECO:0000256" key="2">
    <source>
        <dbReference type="ARBA" id="ARBA00023043"/>
    </source>
</evidence>
<organism evidence="7 8">
    <name type="scientific">Vitrella brassicaformis (strain CCMP3155)</name>
    <dbReference type="NCBI Taxonomy" id="1169540"/>
    <lineage>
        <taxon>Eukaryota</taxon>
        <taxon>Sar</taxon>
        <taxon>Alveolata</taxon>
        <taxon>Colpodellida</taxon>
        <taxon>Vitrellaceae</taxon>
        <taxon>Vitrella</taxon>
    </lineage>
</organism>
<dbReference type="Gene3D" id="1.25.40.20">
    <property type="entry name" value="Ankyrin repeat-containing domain"/>
    <property type="match status" value="1"/>
</dbReference>
<dbReference type="InterPro" id="IPR001841">
    <property type="entry name" value="Znf_RING"/>
</dbReference>
<keyword evidence="4" id="KW-0862">Zinc</keyword>
<feature type="compositionally biased region" description="Acidic residues" evidence="5">
    <location>
        <begin position="660"/>
        <end position="674"/>
    </location>
</feature>
<feature type="compositionally biased region" description="Acidic residues" evidence="5">
    <location>
        <begin position="757"/>
        <end position="766"/>
    </location>
</feature>
<feature type="compositionally biased region" description="Basic and acidic residues" evidence="5">
    <location>
        <begin position="389"/>
        <end position="401"/>
    </location>
</feature>
<feature type="domain" description="RING-type" evidence="6">
    <location>
        <begin position="1078"/>
        <end position="1143"/>
    </location>
</feature>
<dbReference type="Gene3D" id="3.30.40.10">
    <property type="entry name" value="Zinc/RING finger domain, C3HC4 (zinc finger)"/>
    <property type="match status" value="1"/>
</dbReference>
<dbReference type="OMA" id="RSMERAY"/>
<dbReference type="GO" id="GO:0008270">
    <property type="term" value="F:zinc ion binding"/>
    <property type="evidence" value="ECO:0007669"/>
    <property type="project" value="UniProtKB-KW"/>
</dbReference>
<keyword evidence="1" id="KW-0677">Repeat</keyword>
<dbReference type="PhylomeDB" id="A0A0G4FF60"/>
<feature type="compositionally biased region" description="Basic and acidic residues" evidence="5">
    <location>
        <begin position="937"/>
        <end position="950"/>
    </location>
</feature>
<dbReference type="AlphaFoldDB" id="A0A0G4FF60"/>
<evidence type="ECO:0000256" key="5">
    <source>
        <dbReference type="SAM" id="MobiDB-lite"/>
    </source>
</evidence>
<evidence type="ECO:0000259" key="6">
    <source>
        <dbReference type="PROSITE" id="PS50089"/>
    </source>
</evidence>
<dbReference type="STRING" id="1169540.A0A0G4FF60"/>
<feature type="compositionally biased region" description="Polar residues" evidence="5">
    <location>
        <begin position="683"/>
        <end position="694"/>
    </location>
</feature>
<dbReference type="PANTHER" id="PTHR24180:SF45">
    <property type="entry name" value="POLY [ADP-RIBOSE] POLYMERASE TANKYRASE"/>
    <property type="match status" value="1"/>
</dbReference>
<keyword evidence="2 3" id="KW-0040">ANK repeat</keyword>
<feature type="compositionally biased region" description="Low complexity" evidence="5">
    <location>
        <begin position="411"/>
        <end position="426"/>
    </location>
</feature>
<feature type="region of interest" description="Disordered" evidence="5">
    <location>
        <begin position="742"/>
        <end position="769"/>
    </location>
</feature>
<keyword evidence="4" id="KW-0863">Zinc-finger</keyword>
<dbReference type="EMBL" id="CDMY01000426">
    <property type="protein sequence ID" value="CEM11819.1"/>
    <property type="molecule type" value="Genomic_DNA"/>
</dbReference>
<feature type="compositionally biased region" description="Low complexity" evidence="5">
    <location>
        <begin position="581"/>
        <end position="594"/>
    </location>
</feature>
<feature type="compositionally biased region" description="Basic and acidic residues" evidence="5">
    <location>
        <begin position="747"/>
        <end position="756"/>
    </location>
</feature>
<dbReference type="InParanoid" id="A0A0G4FF60"/>
<feature type="region of interest" description="Disordered" evidence="5">
    <location>
        <begin position="342"/>
        <end position="377"/>
    </location>
</feature>
<dbReference type="Pfam" id="PF12796">
    <property type="entry name" value="Ank_2"/>
    <property type="match status" value="1"/>
</dbReference>
<protein>
    <recommendedName>
        <fullName evidence="6">RING-type domain-containing protein</fullName>
    </recommendedName>
</protein>
<proteinExistence type="predicted"/>
<evidence type="ECO:0000313" key="8">
    <source>
        <dbReference type="Proteomes" id="UP000041254"/>
    </source>
</evidence>
<feature type="repeat" description="ANK" evidence="3">
    <location>
        <begin position="211"/>
        <end position="250"/>
    </location>
</feature>
<dbReference type="InterPro" id="IPR013083">
    <property type="entry name" value="Znf_RING/FYVE/PHD"/>
</dbReference>
<dbReference type="InterPro" id="IPR002110">
    <property type="entry name" value="Ankyrin_rpt"/>
</dbReference>
<keyword evidence="8" id="KW-1185">Reference proteome</keyword>
<dbReference type="PANTHER" id="PTHR24180">
    <property type="entry name" value="CYCLIN-DEPENDENT KINASE INHIBITOR 2C-RELATED"/>
    <property type="match status" value="1"/>
</dbReference>
<keyword evidence="4" id="KW-0479">Metal-binding</keyword>
<dbReference type="PROSITE" id="PS50089">
    <property type="entry name" value="ZF_RING_2"/>
    <property type="match status" value="1"/>
</dbReference>
<evidence type="ECO:0000313" key="7">
    <source>
        <dbReference type="EMBL" id="CEM11819.1"/>
    </source>
</evidence>
<feature type="region of interest" description="Disordered" evidence="5">
    <location>
        <begin position="158"/>
        <end position="180"/>
    </location>
</feature>